<dbReference type="PANTHER" id="PTHR13195:SF0">
    <property type="entry name" value="PSEUDOURIDYLATE SYNTHASE TRUB2, MITOCHONDRIAL"/>
    <property type="match status" value="1"/>
</dbReference>
<feature type="region of interest" description="Disordered" evidence="2">
    <location>
        <begin position="310"/>
        <end position="353"/>
    </location>
</feature>
<feature type="domain" description="Pseudouridine synthase II N-terminal" evidence="3">
    <location>
        <begin position="108"/>
        <end position="253"/>
    </location>
</feature>
<proteinExistence type="inferred from homology"/>
<evidence type="ECO:0000256" key="2">
    <source>
        <dbReference type="SAM" id="MobiDB-lite"/>
    </source>
</evidence>
<comment type="similarity">
    <text evidence="1">Belongs to the pseudouridine synthase TruB family.</text>
</comment>
<dbReference type="SUPFAM" id="SSF55120">
    <property type="entry name" value="Pseudouridine synthase"/>
    <property type="match status" value="1"/>
</dbReference>
<dbReference type="CDD" id="cd02868">
    <property type="entry name" value="PseudoU_synth_hTruB2_like"/>
    <property type="match status" value="1"/>
</dbReference>
<dbReference type="Pfam" id="PF01509">
    <property type="entry name" value="TruB_N"/>
    <property type="match status" value="1"/>
</dbReference>
<keyword evidence="5" id="KW-1185">Reference proteome</keyword>
<protein>
    <submittedName>
        <fullName evidence="4">(Atlantic silverside) hypothetical protein</fullName>
    </submittedName>
</protein>
<evidence type="ECO:0000313" key="4">
    <source>
        <dbReference type="EMBL" id="CAG5980509.1"/>
    </source>
</evidence>
<dbReference type="EMBL" id="CAJRST010033334">
    <property type="protein sequence ID" value="CAG5980509.1"/>
    <property type="molecule type" value="Genomic_DNA"/>
</dbReference>
<dbReference type="InterPro" id="IPR020103">
    <property type="entry name" value="PsdUridine_synth_cat_dom_sf"/>
</dbReference>
<sequence>MLRLRGVSHEGSSAANTMATPAVRMFRRLEGLFCVYKPSGVHWKHVRDTIETNLLKGVNSTPAQPLPHEVRFLAQPNSGTETAKGLTLSATLAPVLSSHPLVTGPEFQRMRVGVGHRLDAASSGVLVLSVGSGNKSLNELYNTRVTRDYTLECEFGTATHDFSDTGRVVEKTTYDHITKDKLERVIAMLEGANQKALRMYSNLDMSSQEAYEMAVRGLLGPEGKSAPILTGLRCVHFQPPSFTLEVQCLNETQKYLRKVVHELGLELRSTAACKGVRRTRDGLFTVEDALTRNHWAAADIMQAVRLYHSKRKRKPSKQPIQKVPLQVPDESSRPTKESSSVDPVQRIVAGSSS</sequence>
<dbReference type="InterPro" id="IPR002501">
    <property type="entry name" value="PsdUridine_synth_N"/>
</dbReference>
<accession>A0A8S4BIZ9</accession>
<dbReference type="Proteomes" id="UP000677803">
    <property type="component" value="Unassembled WGS sequence"/>
</dbReference>
<dbReference type="AlphaFoldDB" id="A0A8S4BIZ9"/>
<evidence type="ECO:0000256" key="1">
    <source>
        <dbReference type="ARBA" id="ARBA00008999"/>
    </source>
</evidence>
<dbReference type="Gene3D" id="3.30.2350.10">
    <property type="entry name" value="Pseudouridine synthase"/>
    <property type="match status" value="1"/>
</dbReference>
<dbReference type="InterPro" id="IPR039048">
    <property type="entry name" value="Trub2"/>
</dbReference>
<organism evidence="4 5">
    <name type="scientific">Menidia menidia</name>
    <name type="common">Atlantic silverside</name>
    <dbReference type="NCBI Taxonomy" id="238744"/>
    <lineage>
        <taxon>Eukaryota</taxon>
        <taxon>Metazoa</taxon>
        <taxon>Chordata</taxon>
        <taxon>Craniata</taxon>
        <taxon>Vertebrata</taxon>
        <taxon>Euteleostomi</taxon>
        <taxon>Actinopterygii</taxon>
        <taxon>Neopterygii</taxon>
        <taxon>Teleostei</taxon>
        <taxon>Neoteleostei</taxon>
        <taxon>Acanthomorphata</taxon>
        <taxon>Ovalentaria</taxon>
        <taxon>Atherinomorphae</taxon>
        <taxon>Atheriniformes</taxon>
        <taxon>Atherinopsidae</taxon>
        <taxon>Menidiinae</taxon>
        <taxon>Menidia</taxon>
    </lineage>
</organism>
<comment type="caution">
    <text evidence="4">The sequence shown here is derived from an EMBL/GenBank/DDBJ whole genome shotgun (WGS) entry which is preliminary data.</text>
</comment>
<evidence type="ECO:0000313" key="5">
    <source>
        <dbReference type="Proteomes" id="UP000677803"/>
    </source>
</evidence>
<dbReference type="PANTHER" id="PTHR13195">
    <property type="entry name" value="PSEUDOURIDINE SYNTHASE-RELATED"/>
    <property type="match status" value="1"/>
</dbReference>
<dbReference type="GO" id="GO:0009982">
    <property type="term" value="F:pseudouridine synthase activity"/>
    <property type="evidence" value="ECO:0007669"/>
    <property type="project" value="InterPro"/>
</dbReference>
<dbReference type="GO" id="GO:0003723">
    <property type="term" value="F:RNA binding"/>
    <property type="evidence" value="ECO:0007669"/>
    <property type="project" value="InterPro"/>
</dbReference>
<dbReference type="GO" id="GO:0006396">
    <property type="term" value="P:RNA processing"/>
    <property type="evidence" value="ECO:0007669"/>
    <property type="project" value="InterPro"/>
</dbReference>
<dbReference type="GO" id="GO:0001522">
    <property type="term" value="P:pseudouridine synthesis"/>
    <property type="evidence" value="ECO:0007669"/>
    <property type="project" value="InterPro"/>
</dbReference>
<name>A0A8S4BIZ9_9TELE</name>
<dbReference type="OrthoDB" id="9995526at2759"/>
<evidence type="ECO:0000259" key="3">
    <source>
        <dbReference type="Pfam" id="PF01509"/>
    </source>
</evidence>
<gene>
    <name evidence="4" type="ORF">MMEN_LOCUS16271</name>
</gene>
<reference evidence="4" key="1">
    <citation type="submission" date="2021-05" db="EMBL/GenBank/DDBJ databases">
        <authorList>
            <person name="Tigano A."/>
        </authorList>
    </citation>
    <scope>NUCLEOTIDE SEQUENCE</scope>
</reference>